<dbReference type="RefSeq" id="WP_015758630.1">
    <property type="nucleotide sequence ID" value="NC_013216.1"/>
</dbReference>
<dbReference type="InterPro" id="IPR014925">
    <property type="entry name" value="CGGC_dom"/>
</dbReference>
<dbReference type="STRING" id="485916.Dtox_3196"/>
<evidence type="ECO:0000259" key="1">
    <source>
        <dbReference type="SMART" id="SM01078"/>
    </source>
</evidence>
<keyword evidence="3" id="KW-1185">Reference proteome</keyword>
<proteinExistence type="predicted"/>
<feature type="domain" description="CGGC" evidence="1">
    <location>
        <begin position="3"/>
        <end position="112"/>
    </location>
</feature>
<dbReference type="OrthoDB" id="9792960at2"/>
<dbReference type="Pfam" id="PF08821">
    <property type="entry name" value="CGGC"/>
    <property type="match status" value="1"/>
</dbReference>
<dbReference type="EMBL" id="CP001720">
    <property type="protein sequence ID" value="ACV63938.1"/>
    <property type="molecule type" value="Genomic_DNA"/>
</dbReference>
<gene>
    <name evidence="2" type="ordered locus">Dtox_3196</name>
</gene>
<reference evidence="2 3" key="1">
    <citation type="journal article" date="2009" name="Stand. Genomic Sci.">
        <title>Complete genome sequence of Desulfotomaculum acetoxidans type strain (5575).</title>
        <authorList>
            <person name="Spring S."/>
            <person name="Lapidus A."/>
            <person name="Schroder M."/>
            <person name="Gleim D."/>
            <person name="Sims D."/>
            <person name="Meincke L."/>
            <person name="Glavina Del Rio T."/>
            <person name="Tice H."/>
            <person name="Copeland A."/>
            <person name="Cheng J.F."/>
            <person name="Lucas S."/>
            <person name="Chen F."/>
            <person name="Nolan M."/>
            <person name="Bruce D."/>
            <person name="Goodwin L."/>
            <person name="Pitluck S."/>
            <person name="Ivanova N."/>
            <person name="Mavromatis K."/>
            <person name="Mikhailova N."/>
            <person name="Pati A."/>
            <person name="Chen A."/>
            <person name="Palaniappan K."/>
            <person name="Land M."/>
            <person name="Hauser L."/>
            <person name="Chang Y.J."/>
            <person name="Jeffries C.D."/>
            <person name="Chain P."/>
            <person name="Saunders E."/>
            <person name="Brettin T."/>
            <person name="Detter J.C."/>
            <person name="Goker M."/>
            <person name="Bristow J."/>
            <person name="Eisen J.A."/>
            <person name="Markowitz V."/>
            <person name="Hugenholtz P."/>
            <person name="Kyrpides N.C."/>
            <person name="Klenk H.P."/>
            <person name="Han C."/>
        </authorList>
    </citation>
    <scope>NUCLEOTIDE SEQUENCE [LARGE SCALE GENOMIC DNA]</scope>
    <source>
        <strain evidence="3">ATCC 49208 / DSM 771 / VKM B-1644</strain>
    </source>
</reference>
<evidence type="ECO:0000313" key="3">
    <source>
        <dbReference type="Proteomes" id="UP000002217"/>
    </source>
</evidence>
<organism evidence="2 3">
    <name type="scientific">Desulfofarcimen acetoxidans (strain ATCC 49208 / DSM 771 / KCTC 5769 / VKM B-1644 / 5575)</name>
    <name type="common">Desulfotomaculum acetoxidans</name>
    <dbReference type="NCBI Taxonomy" id="485916"/>
    <lineage>
        <taxon>Bacteria</taxon>
        <taxon>Bacillati</taxon>
        <taxon>Bacillota</taxon>
        <taxon>Clostridia</taxon>
        <taxon>Eubacteriales</taxon>
        <taxon>Peptococcaceae</taxon>
        <taxon>Desulfofarcimen</taxon>
    </lineage>
</organism>
<protein>
    <recommendedName>
        <fullName evidence="1">CGGC domain-containing protein</fullName>
    </recommendedName>
</protein>
<dbReference type="HOGENOM" id="CLU_147304_0_0_9"/>
<dbReference type="AlphaFoldDB" id="C8W4Q2"/>
<dbReference type="KEGG" id="dae:Dtox_3196"/>
<name>C8W4Q2_DESAS</name>
<dbReference type="Proteomes" id="UP000002217">
    <property type="component" value="Chromosome"/>
</dbReference>
<dbReference type="eggNOG" id="COG5561">
    <property type="taxonomic scope" value="Bacteria"/>
</dbReference>
<sequence>MSRIGIINCSNIAGELDCAAVVCLGDMRKRKGFFNSYSKEESLELIGIISCAGCPTAIFPEKILRKVDAIASFRVDAIHFSYCMVNLCPFINKYVDVISAVYPDIKLVMGTHTPHDKDKFHSSVKKCLTRVGKNATDIIKGNV</sequence>
<dbReference type="SMART" id="SM01078">
    <property type="entry name" value="CGGC"/>
    <property type="match status" value="1"/>
</dbReference>
<accession>C8W4Q2</accession>
<evidence type="ECO:0000313" key="2">
    <source>
        <dbReference type="EMBL" id="ACV63938.1"/>
    </source>
</evidence>